<evidence type="ECO:0000256" key="2">
    <source>
        <dbReference type="SAM" id="MobiDB-lite"/>
    </source>
</evidence>
<dbReference type="InParanoid" id="A0A1J7JF87"/>
<dbReference type="InterPro" id="IPR013087">
    <property type="entry name" value="Znf_C2H2_type"/>
</dbReference>
<feature type="compositionally biased region" description="Low complexity" evidence="2">
    <location>
        <begin position="369"/>
        <end position="386"/>
    </location>
</feature>
<feature type="compositionally biased region" description="Pro residues" evidence="2">
    <location>
        <begin position="278"/>
        <end position="295"/>
    </location>
</feature>
<keyword evidence="1" id="KW-0479">Metal-binding</keyword>
<keyword evidence="1" id="KW-0863">Zinc-finger</keyword>
<feature type="compositionally biased region" description="Basic and acidic residues" evidence="2">
    <location>
        <begin position="449"/>
        <end position="464"/>
    </location>
</feature>
<gene>
    <name evidence="4" type="ORF">CONLIGDRAFT_714895</name>
</gene>
<reference evidence="4 5" key="1">
    <citation type="submission" date="2016-10" db="EMBL/GenBank/DDBJ databases">
        <title>Draft genome sequence of Coniochaeta ligniaria NRRL30616, a lignocellulolytic fungus for bioabatement of inhibitors in plant biomass hydrolysates.</title>
        <authorList>
            <consortium name="DOE Joint Genome Institute"/>
            <person name="Jimenez D.J."/>
            <person name="Hector R.E."/>
            <person name="Riley R."/>
            <person name="Sun H."/>
            <person name="Grigoriev I.V."/>
            <person name="Van Elsas J.D."/>
            <person name="Nichols N.N."/>
        </authorList>
    </citation>
    <scope>NUCLEOTIDE SEQUENCE [LARGE SCALE GENOMIC DNA]</scope>
    <source>
        <strain evidence="4 5">NRRL 30616</strain>
    </source>
</reference>
<feature type="region of interest" description="Disordered" evidence="2">
    <location>
        <begin position="533"/>
        <end position="586"/>
    </location>
</feature>
<organism evidence="4 5">
    <name type="scientific">Coniochaeta ligniaria NRRL 30616</name>
    <dbReference type="NCBI Taxonomy" id="1408157"/>
    <lineage>
        <taxon>Eukaryota</taxon>
        <taxon>Fungi</taxon>
        <taxon>Dikarya</taxon>
        <taxon>Ascomycota</taxon>
        <taxon>Pezizomycotina</taxon>
        <taxon>Sordariomycetes</taxon>
        <taxon>Sordariomycetidae</taxon>
        <taxon>Coniochaetales</taxon>
        <taxon>Coniochaetaceae</taxon>
        <taxon>Coniochaeta</taxon>
    </lineage>
</organism>
<feature type="region of interest" description="Disordered" evidence="2">
    <location>
        <begin position="205"/>
        <end position="231"/>
    </location>
</feature>
<evidence type="ECO:0000259" key="3">
    <source>
        <dbReference type="PROSITE" id="PS50157"/>
    </source>
</evidence>
<feature type="compositionally biased region" description="Basic and acidic residues" evidence="2">
    <location>
        <begin position="634"/>
        <end position="665"/>
    </location>
</feature>
<accession>A0A1J7JF87</accession>
<feature type="compositionally biased region" description="Polar residues" evidence="2">
    <location>
        <begin position="670"/>
        <end position="680"/>
    </location>
</feature>
<dbReference type="PROSITE" id="PS00028">
    <property type="entry name" value="ZINC_FINGER_C2H2_1"/>
    <property type="match status" value="1"/>
</dbReference>
<proteinExistence type="predicted"/>
<feature type="domain" description="C2H2-type" evidence="3">
    <location>
        <begin position="404"/>
        <end position="432"/>
    </location>
</feature>
<keyword evidence="5" id="KW-1185">Reference proteome</keyword>
<feature type="compositionally biased region" description="Pro residues" evidence="2">
    <location>
        <begin position="319"/>
        <end position="328"/>
    </location>
</feature>
<dbReference type="PROSITE" id="PS50157">
    <property type="entry name" value="ZINC_FINGER_C2H2_2"/>
    <property type="match status" value="1"/>
</dbReference>
<evidence type="ECO:0000313" key="5">
    <source>
        <dbReference type="Proteomes" id="UP000182658"/>
    </source>
</evidence>
<feature type="compositionally biased region" description="Gly residues" evidence="2">
    <location>
        <begin position="86"/>
        <end position="102"/>
    </location>
</feature>
<protein>
    <recommendedName>
        <fullName evidence="3">C2H2-type domain-containing protein</fullName>
    </recommendedName>
</protein>
<dbReference type="AlphaFoldDB" id="A0A1J7JF87"/>
<dbReference type="GO" id="GO:0008270">
    <property type="term" value="F:zinc ion binding"/>
    <property type="evidence" value="ECO:0007669"/>
    <property type="project" value="UniProtKB-KW"/>
</dbReference>
<evidence type="ECO:0000256" key="1">
    <source>
        <dbReference type="PROSITE-ProRule" id="PRU00042"/>
    </source>
</evidence>
<dbReference type="Proteomes" id="UP000182658">
    <property type="component" value="Unassembled WGS sequence"/>
</dbReference>
<sequence>MSSQRTFSEELVTELTCNPELGLDGMIRNIPPAQFSIVDKENKEKKEKMSRRGPGWRDVRLVWPDRARGNPGGMDPGMRRMYGLPPHGGAGGPHGHGHGYGGNPPQSPPGGMRGGAGGSFGGGFGGNPPQGPPGGVHGGGGGSFGPGFGGNPPQGPPGGMHGGAGAGGADEVVELSEDEEVEVEDSHWVWFPWSTVPDNMYEGLRADWPQRQRGARGAQALPAHDRPGREQVLPEPAELGLESFFDNSYFSPEQIGDASLIPEPEDRPAEFYHQFFPPTAPAPPSPPSPPSPHTPEPQLGVEDEPERLADLSSASSPLSSPPSSPLSSPPSSGTSKMSPPPPAKPASSSPSEEVEQAPRRMTRQRANLAQTQATQPIAAPANTPAPRYTAETATRKPKTRKANHVCQECGHAFDRVKRLDHHMESVHSAPSAPPPTGPVLAQTQPAADEPSKKRSRAEAPADRQPRKHAKRDHNPQNDTAAVAARPSSTTSSWLNHPGVPADDHDLFSSAPASSSSAAELVIDPRLLTHQSSHVAENPRTAGSTPAAPIGQPPPTAMGTSTAAHPWGVGSIPAPPVGQSLPSAMGNASSSYALRSRMAQDFSYRDAGGYPASHSRVRRTNTGSLLGDGAVLRNDAGEGREPEETIEKGEESKEKEAEKEAEKAEESSQAQKSLETEQSIQAEEINEAGEQRIEEVEESNQEVAETAEIAEETHVVAEINAPVESTNDAAMNPTPAPPRAPRTTARRQTYRPAYPEARQRSPQYTLAQDMRLLFPAPADMAADYIVQTMADDDDEI</sequence>
<feature type="compositionally biased region" description="Low complexity" evidence="2">
    <location>
        <begin position="508"/>
        <end position="517"/>
    </location>
</feature>
<feature type="region of interest" description="Disordered" evidence="2">
    <location>
        <begin position="83"/>
        <end position="168"/>
    </location>
</feature>
<evidence type="ECO:0000313" key="4">
    <source>
        <dbReference type="EMBL" id="OIW28360.1"/>
    </source>
</evidence>
<feature type="region of interest" description="Disordered" evidence="2">
    <location>
        <begin position="420"/>
        <end position="517"/>
    </location>
</feature>
<dbReference type="EMBL" id="KV875098">
    <property type="protein sequence ID" value="OIW28360.1"/>
    <property type="molecule type" value="Genomic_DNA"/>
</dbReference>
<keyword evidence="1" id="KW-0862">Zinc</keyword>
<name>A0A1J7JF87_9PEZI</name>
<feature type="compositionally biased region" description="Gly residues" evidence="2">
    <location>
        <begin position="111"/>
        <end position="168"/>
    </location>
</feature>
<feature type="region of interest" description="Disordered" evidence="2">
    <location>
        <begin position="603"/>
        <end position="762"/>
    </location>
</feature>
<feature type="region of interest" description="Disordered" evidence="2">
    <location>
        <begin position="244"/>
        <end position="406"/>
    </location>
</feature>